<dbReference type="EMBL" id="JWZT01000332">
    <property type="protein sequence ID" value="KII74616.1"/>
    <property type="molecule type" value="Genomic_DNA"/>
</dbReference>
<evidence type="ECO:0000313" key="3">
    <source>
        <dbReference type="Proteomes" id="UP000031668"/>
    </source>
</evidence>
<evidence type="ECO:0000313" key="2">
    <source>
        <dbReference type="EMBL" id="KII74616.1"/>
    </source>
</evidence>
<sequence>MSVRTLNAAGSTLSPFKGEIMAYYMFDEIPAPNFPYKAEYNDDLFVPLFSRDSIIKGSLMTIELRNITEVRDIVFSRDERGPKTLFIRSGFDINGNMLDAKKTIEESTNFANKFLNDISAVLTDAYRAKIFKINEWLEPPLLKLTLPDEDSKISEEAELDKSHRSTPRMSHSSTKRAVQDAQEPSPKKRKASSCAGDIKKVTQPSVSHKPPASLPKTTEISAADILIASPTRVSEISEPSIKTVPVAIGSSVDHTRINYTPLVNTE</sequence>
<dbReference type="OrthoDB" id="1926878at2759"/>
<dbReference type="Proteomes" id="UP000031668">
    <property type="component" value="Unassembled WGS sequence"/>
</dbReference>
<feature type="region of interest" description="Disordered" evidence="1">
    <location>
        <begin position="154"/>
        <end position="217"/>
    </location>
</feature>
<name>A0A0C2N4T0_THEKT</name>
<comment type="caution">
    <text evidence="2">The sequence shown here is derived from an EMBL/GenBank/DDBJ whole genome shotgun (WGS) entry which is preliminary data.</text>
</comment>
<evidence type="ECO:0000256" key="1">
    <source>
        <dbReference type="SAM" id="MobiDB-lite"/>
    </source>
</evidence>
<organism evidence="2 3">
    <name type="scientific">Thelohanellus kitauei</name>
    <name type="common">Myxosporean</name>
    <dbReference type="NCBI Taxonomy" id="669202"/>
    <lineage>
        <taxon>Eukaryota</taxon>
        <taxon>Metazoa</taxon>
        <taxon>Cnidaria</taxon>
        <taxon>Myxozoa</taxon>
        <taxon>Myxosporea</taxon>
        <taxon>Bivalvulida</taxon>
        <taxon>Platysporina</taxon>
        <taxon>Myxobolidae</taxon>
        <taxon>Thelohanellus</taxon>
    </lineage>
</organism>
<protein>
    <submittedName>
        <fullName evidence="2">Uncharacterized protein</fullName>
    </submittedName>
</protein>
<accession>A0A0C2N4T0</accession>
<feature type="compositionally biased region" description="Polar residues" evidence="1">
    <location>
        <begin position="167"/>
        <end position="176"/>
    </location>
</feature>
<keyword evidence="3" id="KW-1185">Reference proteome</keyword>
<proteinExistence type="predicted"/>
<gene>
    <name evidence="2" type="ORF">RF11_00694</name>
</gene>
<feature type="compositionally biased region" description="Basic and acidic residues" evidence="1">
    <location>
        <begin position="154"/>
        <end position="163"/>
    </location>
</feature>
<dbReference type="AlphaFoldDB" id="A0A0C2N4T0"/>
<reference evidence="2 3" key="1">
    <citation type="journal article" date="2014" name="Genome Biol. Evol.">
        <title>The genome of the myxosporean Thelohanellus kitauei shows adaptations to nutrient acquisition within its fish host.</title>
        <authorList>
            <person name="Yang Y."/>
            <person name="Xiong J."/>
            <person name="Zhou Z."/>
            <person name="Huo F."/>
            <person name="Miao W."/>
            <person name="Ran C."/>
            <person name="Liu Y."/>
            <person name="Zhang J."/>
            <person name="Feng J."/>
            <person name="Wang M."/>
            <person name="Wang M."/>
            <person name="Wang L."/>
            <person name="Yao B."/>
        </authorList>
    </citation>
    <scope>NUCLEOTIDE SEQUENCE [LARGE SCALE GENOMIC DNA]</scope>
    <source>
        <strain evidence="2">Wuqing</strain>
    </source>
</reference>